<evidence type="ECO:0000259" key="1">
    <source>
        <dbReference type="Pfam" id="PF00190"/>
    </source>
</evidence>
<dbReference type="EMBL" id="JACEFO010001597">
    <property type="protein sequence ID" value="KAF8733836.1"/>
    <property type="molecule type" value="Genomic_DNA"/>
</dbReference>
<dbReference type="InterPro" id="IPR014710">
    <property type="entry name" value="RmlC-like_jellyroll"/>
</dbReference>
<sequence length="70" mass="7344">MVVSFNSQNPGIIFVPQTLFGSSPPIATPVLVKALRVDAEVVELLKSKFTSGSAAPMHDGGFADLSVGIW</sequence>
<feature type="domain" description="Cupin type-1" evidence="1">
    <location>
        <begin position="1"/>
        <end position="42"/>
    </location>
</feature>
<organism evidence="2 3">
    <name type="scientific">Digitaria exilis</name>
    <dbReference type="NCBI Taxonomy" id="1010633"/>
    <lineage>
        <taxon>Eukaryota</taxon>
        <taxon>Viridiplantae</taxon>
        <taxon>Streptophyta</taxon>
        <taxon>Embryophyta</taxon>
        <taxon>Tracheophyta</taxon>
        <taxon>Spermatophyta</taxon>
        <taxon>Magnoliopsida</taxon>
        <taxon>Liliopsida</taxon>
        <taxon>Poales</taxon>
        <taxon>Poaceae</taxon>
        <taxon>PACMAD clade</taxon>
        <taxon>Panicoideae</taxon>
        <taxon>Panicodae</taxon>
        <taxon>Paniceae</taxon>
        <taxon>Anthephorinae</taxon>
        <taxon>Digitaria</taxon>
    </lineage>
</organism>
<proteinExistence type="predicted"/>
<reference evidence="2" key="1">
    <citation type="submission" date="2020-07" db="EMBL/GenBank/DDBJ databases">
        <title>Genome sequence and genetic diversity analysis of an under-domesticated orphan crop, white fonio (Digitaria exilis).</title>
        <authorList>
            <person name="Bennetzen J.L."/>
            <person name="Chen S."/>
            <person name="Ma X."/>
            <person name="Wang X."/>
            <person name="Yssel A.E.J."/>
            <person name="Chaluvadi S.R."/>
            <person name="Johnson M."/>
            <person name="Gangashetty P."/>
            <person name="Hamidou F."/>
            <person name="Sanogo M.D."/>
            <person name="Zwaenepoel A."/>
            <person name="Wallace J."/>
            <person name="Van De Peer Y."/>
            <person name="Van Deynze A."/>
        </authorList>
    </citation>
    <scope>NUCLEOTIDE SEQUENCE</scope>
    <source>
        <tissue evidence="2">Leaves</tissue>
    </source>
</reference>
<evidence type="ECO:0000313" key="2">
    <source>
        <dbReference type="EMBL" id="KAF8733836.1"/>
    </source>
</evidence>
<dbReference type="InterPro" id="IPR011051">
    <property type="entry name" value="RmlC_Cupin_sf"/>
</dbReference>
<accession>A0A835FBI3</accession>
<dbReference type="Pfam" id="PF00190">
    <property type="entry name" value="Cupin_1"/>
    <property type="match status" value="1"/>
</dbReference>
<keyword evidence="3" id="KW-1185">Reference proteome</keyword>
<dbReference type="Gene3D" id="2.60.120.10">
    <property type="entry name" value="Jelly Rolls"/>
    <property type="match status" value="1"/>
</dbReference>
<dbReference type="OrthoDB" id="1717022at2759"/>
<dbReference type="Proteomes" id="UP000636709">
    <property type="component" value="Unassembled WGS sequence"/>
</dbReference>
<dbReference type="AlphaFoldDB" id="A0A835FBI3"/>
<comment type="caution">
    <text evidence="2">The sequence shown here is derived from an EMBL/GenBank/DDBJ whole genome shotgun (WGS) entry which is preliminary data.</text>
</comment>
<dbReference type="InterPro" id="IPR006045">
    <property type="entry name" value="Cupin_1"/>
</dbReference>
<gene>
    <name evidence="2" type="ORF">HU200_014686</name>
</gene>
<protein>
    <recommendedName>
        <fullName evidence="1">Cupin type-1 domain-containing protein</fullName>
    </recommendedName>
</protein>
<dbReference type="SUPFAM" id="SSF51182">
    <property type="entry name" value="RmlC-like cupins"/>
    <property type="match status" value="1"/>
</dbReference>
<name>A0A835FBI3_9POAL</name>
<evidence type="ECO:0000313" key="3">
    <source>
        <dbReference type="Proteomes" id="UP000636709"/>
    </source>
</evidence>